<sequence>MTLLKCATHVVSDVAAAVARYARELDYVVVEQSRLTEDLAASWAAPASAGRAFAVMQPASGTPVFLRFVEGDPVPGYRPIRTTGWAATEICVQDVEIVNERMIASENFEVIGPPKPLDGFPTVKPMQVRGPDQEIVYLTEIRTDDPESGLPVPASLVDRPFILVLACPDLAATIAWTRDVLGLDVTEPVSIRYSMIQLAFGLDAGEKTPLCIVRWKGQTFLELDQYPAEVTPRAAHPGALPPGVAIVTMMHPDFARLDGHWASPPVVRDGALYSGRRTGVLKTPEGALLEIIEGEPVA</sequence>
<dbReference type="Gene3D" id="3.10.180.10">
    <property type="entry name" value="2,3-Dihydroxybiphenyl 1,2-Dioxygenase, domain 1"/>
    <property type="match status" value="1"/>
</dbReference>
<name>A0A558RBA9_9SPHN</name>
<comment type="caution">
    <text evidence="1">The sequence shown here is derived from an EMBL/GenBank/DDBJ whole genome shotgun (WGS) entry which is preliminary data.</text>
</comment>
<evidence type="ECO:0000313" key="1">
    <source>
        <dbReference type="EMBL" id="TVV76552.1"/>
    </source>
</evidence>
<dbReference type="EMBL" id="VNIM01000009">
    <property type="protein sequence ID" value="TVV76552.1"/>
    <property type="molecule type" value="Genomic_DNA"/>
</dbReference>
<organism evidence="1 2">
    <name type="scientific">Alterirhizorhabdus solaris</name>
    <dbReference type="NCBI Taxonomy" id="2529389"/>
    <lineage>
        <taxon>Bacteria</taxon>
        <taxon>Pseudomonadati</taxon>
        <taxon>Pseudomonadota</taxon>
        <taxon>Alphaproteobacteria</taxon>
        <taxon>Sphingomonadales</taxon>
        <taxon>Rhizorhabdaceae</taxon>
        <taxon>Alterirhizorhabdus</taxon>
    </lineage>
</organism>
<evidence type="ECO:0000313" key="2">
    <source>
        <dbReference type="Proteomes" id="UP000318681"/>
    </source>
</evidence>
<dbReference type="OrthoDB" id="7545296at2"/>
<accession>A0A558RBA9</accession>
<protein>
    <submittedName>
        <fullName evidence="1">VOC family protein</fullName>
    </submittedName>
</protein>
<dbReference type="RefSeq" id="WP_145148370.1">
    <property type="nucleotide sequence ID" value="NZ_VNIM01000009.1"/>
</dbReference>
<dbReference type="Proteomes" id="UP000318681">
    <property type="component" value="Unassembled WGS sequence"/>
</dbReference>
<dbReference type="AlphaFoldDB" id="A0A558RBA9"/>
<gene>
    <name evidence="1" type="ORF">FOY91_03965</name>
</gene>
<dbReference type="InterPro" id="IPR029068">
    <property type="entry name" value="Glyas_Bleomycin-R_OHBP_Dase"/>
</dbReference>
<keyword evidence="2" id="KW-1185">Reference proteome</keyword>
<dbReference type="SUPFAM" id="SSF54593">
    <property type="entry name" value="Glyoxalase/Bleomycin resistance protein/Dihydroxybiphenyl dioxygenase"/>
    <property type="match status" value="2"/>
</dbReference>
<proteinExistence type="predicted"/>
<reference evidence="1 2" key="1">
    <citation type="submission" date="2019-07" db="EMBL/GenBank/DDBJ databases">
        <title>Sphingomonas solaris sp. nov., isolated from a solar panel from Boston, Massachusetts.</title>
        <authorList>
            <person name="Tanner K."/>
            <person name="Pascual J."/>
            <person name="Mancuso C."/>
            <person name="Pereto J."/>
            <person name="Khalil A."/>
            <person name="Vilanova C."/>
        </authorList>
    </citation>
    <scope>NUCLEOTIDE SEQUENCE [LARGE SCALE GENOMIC DNA]</scope>
    <source>
        <strain evidence="1 2">R4DWN</strain>
    </source>
</reference>